<evidence type="ECO:0000259" key="2">
    <source>
        <dbReference type="SMART" id="SM00254"/>
    </source>
</evidence>
<evidence type="ECO:0000313" key="4">
    <source>
        <dbReference type="Proteomes" id="UP000271162"/>
    </source>
</evidence>
<evidence type="ECO:0000256" key="1">
    <source>
        <dbReference type="SAM" id="SignalP"/>
    </source>
</evidence>
<proteinExistence type="predicted"/>
<gene>
    <name evidence="3" type="ORF">NBR_LOCUS15143</name>
</gene>
<dbReference type="InterPro" id="IPR003582">
    <property type="entry name" value="ShKT_dom"/>
</dbReference>
<dbReference type="AlphaFoldDB" id="A0A0N4YEL0"/>
<dbReference type="PANTHER" id="PTHR21724">
    <property type="entry name" value="SHKT DOMAIN-CONTAINING PROTEIN"/>
    <property type="match status" value="1"/>
</dbReference>
<evidence type="ECO:0000313" key="5">
    <source>
        <dbReference type="WBParaSite" id="NBR_0001514201-mRNA-1"/>
    </source>
</evidence>
<dbReference type="Proteomes" id="UP000271162">
    <property type="component" value="Unassembled WGS sequence"/>
</dbReference>
<dbReference type="PANTHER" id="PTHR21724:SF0">
    <property type="entry name" value="SHKT DOMAIN-CONTAINING PROTEIN"/>
    <property type="match status" value="1"/>
</dbReference>
<feature type="chain" id="PRO_5043125646" evidence="1">
    <location>
        <begin position="19"/>
        <end position="274"/>
    </location>
</feature>
<feature type="domain" description="ShKT" evidence="2">
    <location>
        <begin position="102"/>
        <end position="142"/>
    </location>
</feature>
<keyword evidence="1" id="KW-0732">Signal</keyword>
<evidence type="ECO:0000313" key="3">
    <source>
        <dbReference type="EMBL" id="VDL78737.1"/>
    </source>
</evidence>
<organism evidence="5">
    <name type="scientific">Nippostrongylus brasiliensis</name>
    <name type="common">Rat hookworm</name>
    <dbReference type="NCBI Taxonomy" id="27835"/>
    <lineage>
        <taxon>Eukaryota</taxon>
        <taxon>Metazoa</taxon>
        <taxon>Ecdysozoa</taxon>
        <taxon>Nematoda</taxon>
        <taxon>Chromadorea</taxon>
        <taxon>Rhabditida</taxon>
        <taxon>Rhabditina</taxon>
        <taxon>Rhabditomorpha</taxon>
        <taxon>Strongyloidea</taxon>
        <taxon>Heligmosomidae</taxon>
        <taxon>Nippostrongylus</taxon>
    </lineage>
</organism>
<reference evidence="3 4" key="2">
    <citation type="submission" date="2018-11" db="EMBL/GenBank/DDBJ databases">
        <authorList>
            <consortium name="Pathogen Informatics"/>
        </authorList>
    </citation>
    <scope>NUCLEOTIDE SEQUENCE [LARGE SCALE GENOMIC DNA]</scope>
</reference>
<feature type="domain" description="ShKT" evidence="2">
    <location>
        <begin position="37"/>
        <end position="96"/>
    </location>
</feature>
<name>A0A0N4YEL0_NIPBR</name>
<protein>
    <submittedName>
        <fullName evidence="5">ShTK domain protein</fullName>
    </submittedName>
</protein>
<dbReference type="WBParaSite" id="NBR_0001514201-mRNA-1">
    <property type="protein sequence ID" value="NBR_0001514201-mRNA-1"/>
    <property type="gene ID" value="NBR_0001514201"/>
</dbReference>
<dbReference type="Pfam" id="PF01549">
    <property type="entry name" value="ShK"/>
    <property type="match status" value="3"/>
</dbReference>
<dbReference type="Gene3D" id="1.10.10.1940">
    <property type="match status" value="1"/>
</dbReference>
<dbReference type="Gene3D" id="1.10.10.1870">
    <property type="entry name" value="ShTK domain-like"/>
    <property type="match status" value="1"/>
</dbReference>
<feature type="signal peptide" evidence="1">
    <location>
        <begin position="1"/>
        <end position="18"/>
    </location>
</feature>
<sequence length="274" mass="29872">MLAMMASAIMSLLLSVDCRITDTNCTLNDRYTYRAVNCENRYSESNCMFMYMTAVREGDSADRNPRCYQNPQTRKLDDQLVQMAANSCPKTCGYCCKTPEFSCSNKEKPRINCDKVTRDQCRSELWRPILIQDCPNVCGLCLAQDCVDLAPDCHVHPDICKHSELTAFVKANCMKTCGLCKATTTATLPPAISAILKNSTISGLLTTTAKPTTATIPPAMIQAVIGALLKNFTSSDLFTTAKPTTATIPPAINALLKNLTSSGLPTTAKPTTKK</sequence>
<dbReference type="SMART" id="SM00254">
    <property type="entry name" value="ShKT"/>
    <property type="match status" value="3"/>
</dbReference>
<keyword evidence="4" id="KW-1185">Reference proteome</keyword>
<dbReference type="EMBL" id="UYSL01021616">
    <property type="protein sequence ID" value="VDL78737.1"/>
    <property type="molecule type" value="Genomic_DNA"/>
</dbReference>
<feature type="domain" description="ShKT" evidence="2">
    <location>
        <begin position="145"/>
        <end position="181"/>
    </location>
</feature>
<reference evidence="5" key="1">
    <citation type="submission" date="2017-02" db="UniProtKB">
        <authorList>
            <consortium name="WormBaseParasite"/>
        </authorList>
    </citation>
    <scope>IDENTIFICATION</scope>
</reference>
<dbReference type="OMA" id="MNCANDI"/>
<accession>A0A0N4YEL0</accession>